<dbReference type="AlphaFoldDB" id="A0A5C4RL55"/>
<dbReference type="RefSeq" id="WP_139654813.1">
    <property type="nucleotide sequence ID" value="NZ_CAWOQH010000177.1"/>
</dbReference>
<dbReference type="EMBL" id="SBIJ01000005">
    <property type="protein sequence ID" value="TNH44539.1"/>
    <property type="molecule type" value="Genomic_DNA"/>
</dbReference>
<name>A0A5C4RL55_PHOLU</name>
<gene>
    <name evidence="1" type="ORF">EP164_04885</name>
</gene>
<organism evidence="1 2">
    <name type="scientific">Photorhabdus luminescens subsp. sonorensis</name>
    <dbReference type="NCBI Taxonomy" id="1173677"/>
    <lineage>
        <taxon>Bacteria</taxon>
        <taxon>Pseudomonadati</taxon>
        <taxon>Pseudomonadota</taxon>
        <taxon>Gammaproteobacteria</taxon>
        <taxon>Enterobacterales</taxon>
        <taxon>Morganellaceae</taxon>
        <taxon>Photorhabdus</taxon>
    </lineage>
</organism>
<protein>
    <recommendedName>
        <fullName evidence="3">Polymerase nucleotidyl transferase domain-containing protein</fullName>
    </recommendedName>
</protein>
<dbReference type="SUPFAM" id="SSF81301">
    <property type="entry name" value="Nucleotidyltransferase"/>
    <property type="match status" value="1"/>
</dbReference>
<evidence type="ECO:0000313" key="2">
    <source>
        <dbReference type="Proteomes" id="UP000307592"/>
    </source>
</evidence>
<evidence type="ECO:0008006" key="3">
    <source>
        <dbReference type="Google" id="ProtNLM"/>
    </source>
</evidence>
<sequence length="104" mass="11859">MDDCIRVYGFGSYFRSGETPNDVDVLILHRDCSLESCHFAILCKSLLMEKIPKLDVTMLSQDEQNDLSFITVGRALLIGIVKKSTMVCDIQKIIEKTLEFNQLR</sequence>
<proteinExistence type="predicted"/>
<dbReference type="Proteomes" id="UP000307592">
    <property type="component" value="Unassembled WGS sequence"/>
</dbReference>
<dbReference type="InterPro" id="IPR043519">
    <property type="entry name" value="NT_sf"/>
</dbReference>
<evidence type="ECO:0000313" key="1">
    <source>
        <dbReference type="EMBL" id="TNH44539.1"/>
    </source>
</evidence>
<accession>A0A5C4RL55</accession>
<comment type="caution">
    <text evidence="1">The sequence shown here is derived from an EMBL/GenBank/DDBJ whole genome shotgun (WGS) entry which is preliminary data.</text>
</comment>
<reference evidence="1 2" key="1">
    <citation type="submission" date="2019-01" db="EMBL/GenBank/DDBJ databases">
        <title>Draft genome assembly of Photorhabdus luminescens subsp. sonorensis Caborca.</title>
        <authorList>
            <person name="Duong D.A."/>
            <person name="Espinosa-Artiles P."/>
            <person name="Orozco R.A."/>
            <person name="Molnar I."/>
            <person name="Stock P."/>
        </authorList>
    </citation>
    <scope>NUCLEOTIDE SEQUENCE [LARGE SCALE GENOMIC DNA]</scope>
    <source>
        <strain evidence="1 2">Caborca</strain>
    </source>
</reference>